<evidence type="ECO:0000256" key="1">
    <source>
        <dbReference type="ARBA" id="ARBA00004141"/>
    </source>
</evidence>
<feature type="non-terminal residue" evidence="11">
    <location>
        <position position="1"/>
    </location>
</feature>
<dbReference type="GO" id="GO:0006529">
    <property type="term" value="P:asparagine biosynthetic process"/>
    <property type="evidence" value="ECO:0007669"/>
    <property type="project" value="UniProtKB-KW"/>
</dbReference>
<comment type="caution">
    <text evidence="11">The sequence shown here is derived from an EMBL/GenBank/DDBJ whole genome shotgun (WGS) entry which is preliminary data.</text>
</comment>
<feature type="transmembrane region" description="Helical" evidence="9">
    <location>
        <begin position="308"/>
        <end position="328"/>
    </location>
</feature>
<keyword evidence="7 9" id="KW-1133">Transmembrane helix</keyword>
<proteinExistence type="inferred from homology"/>
<keyword evidence="6" id="KW-0315">Glutamine amidotransferase</keyword>
<dbReference type="GO" id="GO:0004066">
    <property type="term" value="F:asparagine synthase (glutamine-hydrolyzing) activity"/>
    <property type="evidence" value="ECO:0007669"/>
    <property type="project" value="InterPro"/>
</dbReference>
<evidence type="ECO:0000313" key="11">
    <source>
        <dbReference type="EMBL" id="KMZ76542.1"/>
    </source>
</evidence>
<sequence>TIDLLNVSFDGVSAPDRISALSGLNELQRISSSRRWRLVEIDAKLSNLTSEIEHLKSLIYPSETYMDLNIGIALWLAANGEGVVNGNSSNYHESGCCSYKYKSDARILLVGSGADEQCAGYGRHRTKYKACGWAALDEEMKLDMHRIWKRNLGRDDRCISDHGKEARFPFLDEDVIKCLLEMPLWEIANLDEPSGKGDKKILREVAKLLGLDGAAVLPKRAIQISMANVTDGRVHTMITSAFSHMNTEHLIKNMIALYFFGNSIGNYFGPRFLLEMYIAGAVTGSIFYLANSFFTARSLKGTEAKRCLSIPGLGASGATNAILLFYIFCFPNSTVFLHFFIPVPAALVGALVIGTDLWRVKQGDKHVSGSCHLGGAFAASVVYAKFIKHWI</sequence>
<reference evidence="12" key="1">
    <citation type="journal article" date="2016" name="Nature">
        <title>The genome of the seagrass Zostera marina reveals angiosperm adaptation to the sea.</title>
        <authorList>
            <person name="Olsen J.L."/>
            <person name="Rouze P."/>
            <person name="Verhelst B."/>
            <person name="Lin Y.-C."/>
            <person name="Bayer T."/>
            <person name="Collen J."/>
            <person name="Dattolo E."/>
            <person name="De Paoli E."/>
            <person name="Dittami S."/>
            <person name="Maumus F."/>
            <person name="Michel G."/>
            <person name="Kersting A."/>
            <person name="Lauritano C."/>
            <person name="Lohaus R."/>
            <person name="Toepel M."/>
            <person name="Tonon T."/>
            <person name="Vanneste K."/>
            <person name="Amirebrahimi M."/>
            <person name="Brakel J."/>
            <person name="Bostroem C."/>
            <person name="Chovatia M."/>
            <person name="Grimwood J."/>
            <person name="Jenkins J.W."/>
            <person name="Jueterbock A."/>
            <person name="Mraz A."/>
            <person name="Stam W.T."/>
            <person name="Tice H."/>
            <person name="Bornberg-Bauer E."/>
            <person name="Green P.J."/>
            <person name="Pearson G.A."/>
            <person name="Procaccini G."/>
            <person name="Duarte C.M."/>
            <person name="Schmutz J."/>
            <person name="Reusch T.B.H."/>
            <person name="Van de Peer Y."/>
        </authorList>
    </citation>
    <scope>NUCLEOTIDE SEQUENCE [LARGE SCALE GENOMIC DNA]</scope>
    <source>
        <strain evidence="12">cv. Finnish</strain>
    </source>
</reference>
<evidence type="ECO:0000256" key="4">
    <source>
        <dbReference type="ARBA" id="ARBA00022692"/>
    </source>
</evidence>
<evidence type="ECO:0000259" key="10">
    <source>
        <dbReference type="Pfam" id="PF01694"/>
    </source>
</evidence>
<comment type="subcellular location">
    <subcellularLocation>
        <location evidence="1">Membrane</location>
        <topology evidence="1">Multi-pass membrane protein</topology>
    </subcellularLocation>
</comment>
<evidence type="ECO:0000256" key="6">
    <source>
        <dbReference type="ARBA" id="ARBA00022962"/>
    </source>
</evidence>
<comment type="similarity">
    <text evidence="2">Belongs to the peptidase S54 family.</text>
</comment>
<dbReference type="Pfam" id="PF01694">
    <property type="entry name" value="Rhomboid"/>
    <property type="match status" value="1"/>
</dbReference>
<keyword evidence="4 9" id="KW-0812">Transmembrane</keyword>
<dbReference type="OrthoDB" id="10252281at2759"/>
<dbReference type="InterPro" id="IPR001962">
    <property type="entry name" value="Asn_synthase"/>
</dbReference>
<feature type="transmembrane region" description="Helical" evidence="9">
    <location>
        <begin position="334"/>
        <end position="358"/>
    </location>
</feature>
<dbReference type="GO" id="GO:0016020">
    <property type="term" value="C:membrane"/>
    <property type="evidence" value="ECO:0007669"/>
    <property type="project" value="UniProtKB-SubCell"/>
</dbReference>
<dbReference type="PANTHER" id="PTHR45937">
    <property type="entry name" value="ASPARAGINE SYNTHETASE DOMAIN-CONTAINING PROTEIN 1"/>
    <property type="match status" value="1"/>
</dbReference>
<protein>
    <submittedName>
        <fullName evidence="11">Asparagine synthetase domain-containing protein</fullName>
    </submittedName>
</protein>
<dbReference type="CDD" id="cd01991">
    <property type="entry name" value="Asn_synthase_B_C"/>
    <property type="match status" value="1"/>
</dbReference>
<gene>
    <name evidence="11" type="ORF">ZOSMA_100G00350</name>
</gene>
<dbReference type="SUPFAM" id="SSF144091">
    <property type="entry name" value="Rhomboid-like"/>
    <property type="match status" value="1"/>
</dbReference>
<dbReference type="STRING" id="29655.A0A0K9Q6G8"/>
<accession>A0A0K9Q6G8</accession>
<evidence type="ECO:0000256" key="7">
    <source>
        <dbReference type="ARBA" id="ARBA00022989"/>
    </source>
</evidence>
<feature type="transmembrane region" description="Helical" evidence="9">
    <location>
        <begin position="274"/>
        <end position="296"/>
    </location>
</feature>
<name>A0A0K9Q6G8_ZOSMR</name>
<evidence type="ECO:0000256" key="8">
    <source>
        <dbReference type="ARBA" id="ARBA00023136"/>
    </source>
</evidence>
<dbReference type="Proteomes" id="UP000036987">
    <property type="component" value="Unassembled WGS sequence"/>
</dbReference>
<feature type="domain" description="Peptidase S54 rhomboid" evidence="10">
    <location>
        <begin position="232"/>
        <end position="382"/>
    </location>
</feature>
<keyword evidence="12" id="KW-1185">Reference proteome</keyword>
<dbReference type="InterPro" id="IPR051857">
    <property type="entry name" value="Asn_synthetase_domain"/>
</dbReference>
<dbReference type="InterPro" id="IPR022764">
    <property type="entry name" value="Peptidase_S54_rhomboid_dom"/>
</dbReference>
<organism evidence="11 12">
    <name type="scientific">Zostera marina</name>
    <name type="common">Eelgrass</name>
    <dbReference type="NCBI Taxonomy" id="29655"/>
    <lineage>
        <taxon>Eukaryota</taxon>
        <taxon>Viridiplantae</taxon>
        <taxon>Streptophyta</taxon>
        <taxon>Embryophyta</taxon>
        <taxon>Tracheophyta</taxon>
        <taxon>Spermatophyta</taxon>
        <taxon>Magnoliopsida</taxon>
        <taxon>Liliopsida</taxon>
        <taxon>Zosteraceae</taxon>
        <taxon>Zostera</taxon>
    </lineage>
</organism>
<dbReference type="InterPro" id="IPR035952">
    <property type="entry name" value="Rhomboid-like_sf"/>
</dbReference>
<keyword evidence="8 9" id="KW-0472">Membrane</keyword>
<dbReference type="EMBL" id="LFYR01000012">
    <property type="protein sequence ID" value="KMZ76542.1"/>
    <property type="molecule type" value="Genomic_DNA"/>
</dbReference>
<keyword evidence="5" id="KW-0061">Asparagine biosynthesis</keyword>
<dbReference type="SUPFAM" id="SSF52402">
    <property type="entry name" value="Adenine nucleotide alpha hydrolases-like"/>
    <property type="match status" value="1"/>
</dbReference>
<dbReference type="PANTHER" id="PTHR45937:SF1">
    <property type="entry name" value="ASPARAGINE SYNTHETASE DOMAIN-CONTAINING PROTEIN 1"/>
    <property type="match status" value="1"/>
</dbReference>
<dbReference type="InterPro" id="IPR014729">
    <property type="entry name" value="Rossmann-like_a/b/a_fold"/>
</dbReference>
<dbReference type="AlphaFoldDB" id="A0A0K9Q6G8"/>
<dbReference type="GO" id="GO:0004252">
    <property type="term" value="F:serine-type endopeptidase activity"/>
    <property type="evidence" value="ECO:0007669"/>
    <property type="project" value="InterPro"/>
</dbReference>
<dbReference type="Gene3D" id="3.40.50.620">
    <property type="entry name" value="HUPs"/>
    <property type="match status" value="1"/>
</dbReference>
<keyword evidence="3" id="KW-0028">Amino-acid biosynthesis</keyword>
<evidence type="ECO:0000256" key="2">
    <source>
        <dbReference type="ARBA" id="ARBA00009045"/>
    </source>
</evidence>
<evidence type="ECO:0000256" key="3">
    <source>
        <dbReference type="ARBA" id="ARBA00022605"/>
    </source>
</evidence>
<evidence type="ECO:0000256" key="9">
    <source>
        <dbReference type="SAM" id="Phobius"/>
    </source>
</evidence>
<evidence type="ECO:0000256" key="5">
    <source>
        <dbReference type="ARBA" id="ARBA00022888"/>
    </source>
</evidence>
<evidence type="ECO:0000313" key="12">
    <source>
        <dbReference type="Proteomes" id="UP000036987"/>
    </source>
</evidence>